<dbReference type="CDD" id="cd00038">
    <property type="entry name" value="CAP_ED"/>
    <property type="match status" value="1"/>
</dbReference>
<accession>A0A7V5UEX5</accession>
<dbReference type="Pfam" id="PF00027">
    <property type="entry name" value="cNMP_binding"/>
    <property type="match status" value="1"/>
</dbReference>
<dbReference type="InterPro" id="IPR014710">
    <property type="entry name" value="RmlC-like_jellyroll"/>
</dbReference>
<dbReference type="GO" id="GO:0034236">
    <property type="term" value="F:protein kinase A catalytic subunit binding"/>
    <property type="evidence" value="ECO:0007669"/>
    <property type="project" value="TreeGrafter"/>
</dbReference>
<dbReference type="GO" id="GO:0004862">
    <property type="term" value="F:cAMP-dependent protein kinase inhibitor activity"/>
    <property type="evidence" value="ECO:0007669"/>
    <property type="project" value="TreeGrafter"/>
</dbReference>
<dbReference type="PROSITE" id="PS50042">
    <property type="entry name" value="CNMP_BINDING_3"/>
    <property type="match status" value="1"/>
</dbReference>
<dbReference type="InterPro" id="IPR018490">
    <property type="entry name" value="cNMP-bd_dom_sf"/>
</dbReference>
<dbReference type="SUPFAM" id="SSF51206">
    <property type="entry name" value="cAMP-binding domain-like"/>
    <property type="match status" value="1"/>
</dbReference>
<sequence length="173" mass="20078">MREDTVWGNIFRKSEKKEEDIYTVLKRIPIFRGLNNREIKMVERILHRRTYQEGEVIFREGEPGVGMYIIESGSVYITLGKEKKTLAVLSKGDFFGEMALLLESPRTATATAASPLKMLGFFQPDLFHLLETQPRTGNKILIRLAQMIAERLRQTSQENQQLKLKISQYEKEK</sequence>
<name>A0A7V5UEX5_CALAY</name>
<dbReference type="EMBL" id="DROD01000406">
    <property type="protein sequence ID" value="HHJ52708.1"/>
    <property type="molecule type" value="Genomic_DNA"/>
</dbReference>
<dbReference type="AlphaFoldDB" id="A0A7V5UEX5"/>
<protein>
    <submittedName>
        <fullName evidence="3">Cyclic nucleotide-binding domain-containing protein</fullName>
    </submittedName>
</protein>
<dbReference type="InterPro" id="IPR050503">
    <property type="entry name" value="cAMP-dep_PK_reg_su-like"/>
</dbReference>
<evidence type="ECO:0000313" key="3">
    <source>
        <dbReference type="EMBL" id="HHJ52708.1"/>
    </source>
</evidence>
<dbReference type="GO" id="GO:0005829">
    <property type="term" value="C:cytosol"/>
    <property type="evidence" value="ECO:0007669"/>
    <property type="project" value="TreeGrafter"/>
</dbReference>
<keyword evidence="1" id="KW-0175">Coiled coil</keyword>
<dbReference type="InterPro" id="IPR018488">
    <property type="entry name" value="cNMP-bd_CS"/>
</dbReference>
<feature type="domain" description="Cyclic nucleotide-binding" evidence="2">
    <location>
        <begin position="30"/>
        <end position="130"/>
    </location>
</feature>
<gene>
    <name evidence="3" type="ORF">ENJ89_05895</name>
</gene>
<dbReference type="InterPro" id="IPR000595">
    <property type="entry name" value="cNMP-bd_dom"/>
</dbReference>
<evidence type="ECO:0000256" key="1">
    <source>
        <dbReference type="SAM" id="Coils"/>
    </source>
</evidence>
<dbReference type="SMART" id="SM00100">
    <property type="entry name" value="cNMP"/>
    <property type="match status" value="1"/>
</dbReference>
<dbReference type="PANTHER" id="PTHR11635:SF152">
    <property type="entry name" value="CAMP-DEPENDENT PROTEIN KINASE TYPE I REGULATORY SUBUNIT-RELATED"/>
    <property type="match status" value="1"/>
</dbReference>
<evidence type="ECO:0000259" key="2">
    <source>
        <dbReference type="PROSITE" id="PS50042"/>
    </source>
</evidence>
<dbReference type="Proteomes" id="UP000886124">
    <property type="component" value="Unassembled WGS sequence"/>
</dbReference>
<dbReference type="PRINTS" id="PR00103">
    <property type="entry name" value="CAMPKINASE"/>
</dbReference>
<dbReference type="PROSITE" id="PS00889">
    <property type="entry name" value="CNMP_BINDING_2"/>
    <property type="match status" value="1"/>
</dbReference>
<organism evidence="3">
    <name type="scientific">Caldithrix abyssi</name>
    <dbReference type="NCBI Taxonomy" id="187145"/>
    <lineage>
        <taxon>Bacteria</taxon>
        <taxon>Pseudomonadati</taxon>
        <taxon>Calditrichota</taxon>
        <taxon>Calditrichia</taxon>
        <taxon>Calditrichales</taxon>
        <taxon>Calditrichaceae</taxon>
        <taxon>Caldithrix</taxon>
    </lineage>
</organism>
<dbReference type="PANTHER" id="PTHR11635">
    <property type="entry name" value="CAMP-DEPENDENT PROTEIN KINASE REGULATORY CHAIN"/>
    <property type="match status" value="1"/>
</dbReference>
<dbReference type="GO" id="GO:0030552">
    <property type="term" value="F:cAMP binding"/>
    <property type="evidence" value="ECO:0007669"/>
    <property type="project" value="TreeGrafter"/>
</dbReference>
<dbReference type="GO" id="GO:0005952">
    <property type="term" value="C:cAMP-dependent protein kinase complex"/>
    <property type="evidence" value="ECO:0007669"/>
    <property type="project" value="InterPro"/>
</dbReference>
<dbReference type="Gene3D" id="2.60.120.10">
    <property type="entry name" value="Jelly Rolls"/>
    <property type="match status" value="1"/>
</dbReference>
<proteinExistence type="predicted"/>
<feature type="coiled-coil region" evidence="1">
    <location>
        <begin position="145"/>
        <end position="172"/>
    </location>
</feature>
<reference evidence="3" key="1">
    <citation type="journal article" date="2020" name="mSystems">
        <title>Genome- and Community-Level Interaction Insights into Carbon Utilization and Element Cycling Functions of Hydrothermarchaeota in Hydrothermal Sediment.</title>
        <authorList>
            <person name="Zhou Z."/>
            <person name="Liu Y."/>
            <person name="Xu W."/>
            <person name="Pan J."/>
            <person name="Luo Z.H."/>
            <person name="Li M."/>
        </authorList>
    </citation>
    <scope>NUCLEOTIDE SEQUENCE [LARGE SCALE GENOMIC DNA]</scope>
    <source>
        <strain evidence="3">HyVt-527</strain>
    </source>
</reference>
<comment type="caution">
    <text evidence="3">The sequence shown here is derived from an EMBL/GenBank/DDBJ whole genome shotgun (WGS) entry which is preliminary data.</text>
</comment>